<dbReference type="AlphaFoldDB" id="A0A086Y5W6"/>
<organism evidence="2 3">
    <name type="scientific">Paenirhodobacter enshiensis</name>
    <dbReference type="NCBI Taxonomy" id="1105367"/>
    <lineage>
        <taxon>Bacteria</taxon>
        <taxon>Pseudomonadati</taxon>
        <taxon>Pseudomonadota</taxon>
        <taxon>Alphaproteobacteria</taxon>
        <taxon>Rhodobacterales</taxon>
        <taxon>Rhodobacter group</taxon>
        <taxon>Paenirhodobacter</taxon>
    </lineage>
</organism>
<feature type="region of interest" description="Disordered" evidence="1">
    <location>
        <begin position="1"/>
        <end position="33"/>
    </location>
</feature>
<dbReference type="STRING" id="1105367.CG50_08495"/>
<comment type="caution">
    <text evidence="2">The sequence shown here is derived from an EMBL/GenBank/DDBJ whole genome shotgun (WGS) entry which is preliminary data.</text>
</comment>
<dbReference type="EMBL" id="JFZB01000003">
    <property type="protein sequence ID" value="KFI29666.1"/>
    <property type="molecule type" value="Genomic_DNA"/>
</dbReference>
<keyword evidence="3" id="KW-1185">Reference proteome</keyword>
<name>A0A086Y5W6_9RHOB</name>
<dbReference type="Proteomes" id="UP000028824">
    <property type="component" value="Unassembled WGS sequence"/>
</dbReference>
<evidence type="ECO:0000256" key="1">
    <source>
        <dbReference type="SAM" id="MobiDB-lite"/>
    </source>
</evidence>
<evidence type="ECO:0000313" key="3">
    <source>
        <dbReference type="Proteomes" id="UP000028824"/>
    </source>
</evidence>
<dbReference type="RefSeq" id="WP_081880240.1">
    <property type="nucleotide sequence ID" value="NZ_JFZB01000003.1"/>
</dbReference>
<reference evidence="2 3" key="1">
    <citation type="submission" date="2014-03" db="EMBL/GenBank/DDBJ databases">
        <title>Genome of Paenirhodobacter enshiensis DW2-9.</title>
        <authorList>
            <person name="Wang D."/>
            <person name="Wang G."/>
        </authorList>
    </citation>
    <scope>NUCLEOTIDE SEQUENCE [LARGE SCALE GENOMIC DNA]</scope>
    <source>
        <strain evidence="2 3">DW2-9</strain>
    </source>
</reference>
<evidence type="ECO:0000313" key="2">
    <source>
        <dbReference type="EMBL" id="KFI29666.1"/>
    </source>
</evidence>
<proteinExistence type="predicted"/>
<sequence length="73" mass="8127">MAQKVESRVFGRPRFQEYPPARADFPIDDKREARQKPNRIAGDIPATHMTKAASALSACGLFHAIMSGNWQGQ</sequence>
<gene>
    <name evidence="2" type="ORF">CG50_08495</name>
</gene>
<accession>A0A086Y5W6</accession>
<protein>
    <submittedName>
        <fullName evidence="2">Uncharacterized protein</fullName>
    </submittedName>
</protein>